<feature type="region of interest" description="Disordered" evidence="1">
    <location>
        <begin position="73"/>
        <end position="92"/>
    </location>
</feature>
<protein>
    <submittedName>
        <fullName evidence="2">Uncharacterized protein</fullName>
    </submittedName>
</protein>
<organism evidence="2 3">
    <name type="scientific">Anisodus acutangulus</name>
    <dbReference type="NCBI Taxonomy" id="402998"/>
    <lineage>
        <taxon>Eukaryota</taxon>
        <taxon>Viridiplantae</taxon>
        <taxon>Streptophyta</taxon>
        <taxon>Embryophyta</taxon>
        <taxon>Tracheophyta</taxon>
        <taxon>Spermatophyta</taxon>
        <taxon>Magnoliopsida</taxon>
        <taxon>eudicotyledons</taxon>
        <taxon>Gunneridae</taxon>
        <taxon>Pentapetalae</taxon>
        <taxon>asterids</taxon>
        <taxon>lamiids</taxon>
        <taxon>Solanales</taxon>
        <taxon>Solanaceae</taxon>
        <taxon>Solanoideae</taxon>
        <taxon>Hyoscyameae</taxon>
        <taxon>Anisodus</taxon>
    </lineage>
</organism>
<proteinExistence type="predicted"/>
<gene>
    <name evidence="2" type="ORF">K7X08_007174</name>
</gene>
<name>A0A9Q1LC54_9SOLA</name>
<comment type="caution">
    <text evidence="2">The sequence shown here is derived from an EMBL/GenBank/DDBJ whole genome shotgun (WGS) entry which is preliminary data.</text>
</comment>
<reference evidence="3" key="1">
    <citation type="journal article" date="2023" name="Proc. Natl. Acad. Sci. U.S.A.">
        <title>Genomic and structural basis for evolution of tropane alkaloid biosynthesis.</title>
        <authorList>
            <person name="Wanga Y.-J."/>
            <person name="Taina T."/>
            <person name="Yua J.-Y."/>
            <person name="Lia J."/>
            <person name="Xua B."/>
            <person name="Chenc J."/>
            <person name="D'Auriad J.C."/>
            <person name="Huanga J.-P."/>
            <person name="Huanga S.-X."/>
        </authorList>
    </citation>
    <scope>NUCLEOTIDE SEQUENCE [LARGE SCALE GENOMIC DNA]</scope>
    <source>
        <strain evidence="3">cv. KIB-2019</strain>
    </source>
</reference>
<evidence type="ECO:0000313" key="3">
    <source>
        <dbReference type="Proteomes" id="UP001152561"/>
    </source>
</evidence>
<keyword evidence="3" id="KW-1185">Reference proteome</keyword>
<evidence type="ECO:0000256" key="1">
    <source>
        <dbReference type="SAM" id="MobiDB-lite"/>
    </source>
</evidence>
<dbReference type="EMBL" id="JAJAGQ010000019">
    <property type="protein sequence ID" value="KAJ8533850.1"/>
    <property type="molecule type" value="Genomic_DNA"/>
</dbReference>
<feature type="region of interest" description="Disordered" evidence="1">
    <location>
        <begin position="151"/>
        <end position="196"/>
    </location>
</feature>
<dbReference type="Proteomes" id="UP001152561">
    <property type="component" value="Unassembled WGS sequence"/>
</dbReference>
<dbReference type="AlphaFoldDB" id="A0A9Q1LC54"/>
<accession>A0A9Q1LC54</accession>
<sequence length="257" mass="28249">MEEKSEPVDPFKNAIEHVVVRHFLYPDDAETSSDYIKNLVDCDDEVSDPNIDALKREIGDACQFRVKMELASGSGHDEDQKKQRRHSRCVSSSVRSSRKMIWKALQFANARSKVMSTSVTFKLVSRNVYGLLSISVLFTSVNFDPVNTLDDSPLSDPDLVTNGDGSSSRFYDQVDDPAHVHNDNGPSSPLPDQVDNASCKTLSLTDPAPNGDVVGVVVDSVVAIEYRSPDGRIIDVLAHINGEDDIEEFGDAAQNGY</sequence>
<evidence type="ECO:0000313" key="2">
    <source>
        <dbReference type="EMBL" id="KAJ8533850.1"/>
    </source>
</evidence>